<dbReference type="AlphaFoldDB" id="A0A164I5E6"/>
<dbReference type="InterPro" id="IPR036691">
    <property type="entry name" value="Endo/exonu/phosph_ase_sf"/>
</dbReference>
<feature type="non-terminal residue" evidence="2">
    <location>
        <position position="1"/>
    </location>
</feature>
<dbReference type="GO" id="GO:0003824">
    <property type="term" value="F:catalytic activity"/>
    <property type="evidence" value="ECO:0007669"/>
    <property type="project" value="InterPro"/>
</dbReference>
<proteinExistence type="predicted"/>
<dbReference type="SUPFAM" id="SSF56219">
    <property type="entry name" value="DNase I-like"/>
    <property type="match status" value="1"/>
</dbReference>
<keyword evidence="3" id="KW-1185">Reference proteome</keyword>
<dbReference type="EMBL" id="LRGB01008167">
    <property type="protein sequence ID" value="KZS00900.1"/>
    <property type="molecule type" value="Genomic_DNA"/>
</dbReference>
<name>A0A164I5E6_9CRUS</name>
<dbReference type="Gene3D" id="3.60.10.10">
    <property type="entry name" value="Endonuclease/exonuclease/phosphatase"/>
    <property type="match status" value="1"/>
</dbReference>
<dbReference type="PANTHER" id="PTHR46670">
    <property type="entry name" value="ENDO/EXONUCLEASE/PHOSPHATASE DOMAIN-CONTAINING PROTEIN"/>
    <property type="match status" value="1"/>
</dbReference>
<evidence type="ECO:0000259" key="1">
    <source>
        <dbReference type="Pfam" id="PF03372"/>
    </source>
</evidence>
<evidence type="ECO:0000313" key="2">
    <source>
        <dbReference type="EMBL" id="KZS00900.1"/>
    </source>
</evidence>
<accession>A0A164I5E6</accession>
<feature type="non-terminal residue" evidence="2">
    <location>
        <position position="182"/>
    </location>
</feature>
<dbReference type="Proteomes" id="UP000076858">
    <property type="component" value="Unassembled WGS sequence"/>
</dbReference>
<evidence type="ECO:0000313" key="3">
    <source>
        <dbReference type="Proteomes" id="UP000076858"/>
    </source>
</evidence>
<dbReference type="OrthoDB" id="6340572at2759"/>
<dbReference type="PANTHER" id="PTHR46670:SF3">
    <property type="entry name" value="ENDONUCLEASE_EXONUCLEASE_PHOSPHATASE DOMAIN-CONTAINING PROTEIN"/>
    <property type="match status" value="1"/>
</dbReference>
<gene>
    <name evidence="2" type="ORF">APZ42_002622</name>
</gene>
<dbReference type="InterPro" id="IPR005135">
    <property type="entry name" value="Endo/exonuclease/phosphatase"/>
</dbReference>
<feature type="domain" description="Endonuclease/exonuclease/phosphatase" evidence="1">
    <location>
        <begin position="3"/>
        <end position="145"/>
    </location>
</feature>
<comment type="caution">
    <text evidence="2">The sequence shown here is derived from an EMBL/GenBank/DDBJ whole genome shotgun (WGS) entry which is preliminary data.</text>
</comment>
<sequence>CELEEKIANSNLDFVAVTETWIKNDSDLKEACPKGFKAVHQPRNGRRGGGVAIFYRESIGISQSSPSFKSFECIDVSLKIGSDRDIRLINIYRPPGNSKVEFLDEFRSLLQASAGEKRKLLITGDFNLHVENPDPNDRDFLKLIKSHGLEQHVKETTYEKGGILDLIMTKSSDSLVKNVEVG</sequence>
<reference evidence="2 3" key="1">
    <citation type="submission" date="2016-03" db="EMBL/GenBank/DDBJ databases">
        <title>EvidentialGene: Evidence-directed Construction of Genes on Genomes.</title>
        <authorList>
            <person name="Gilbert D.G."/>
            <person name="Choi J.-H."/>
            <person name="Mockaitis K."/>
            <person name="Colbourne J."/>
            <person name="Pfrender M."/>
        </authorList>
    </citation>
    <scope>NUCLEOTIDE SEQUENCE [LARGE SCALE GENOMIC DNA]</scope>
    <source>
        <strain evidence="2 3">Xinb3</strain>
        <tissue evidence="2">Complete organism</tissue>
    </source>
</reference>
<dbReference type="Pfam" id="PF03372">
    <property type="entry name" value="Exo_endo_phos"/>
    <property type="match status" value="1"/>
</dbReference>
<protein>
    <recommendedName>
        <fullName evidence="1">Endonuclease/exonuclease/phosphatase domain-containing protein</fullName>
    </recommendedName>
</protein>
<organism evidence="2 3">
    <name type="scientific">Daphnia magna</name>
    <dbReference type="NCBI Taxonomy" id="35525"/>
    <lineage>
        <taxon>Eukaryota</taxon>
        <taxon>Metazoa</taxon>
        <taxon>Ecdysozoa</taxon>
        <taxon>Arthropoda</taxon>
        <taxon>Crustacea</taxon>
        <taxon>Branchiopoda</taxon>
        <taxon>Diplostraca</taxon>
        <taxon>Cladocera</taxon>
        <taxon>Anomopoda</taxon>
        <taxon>Daphniidae</taxon>
        <taxon>Daphnia</taxon>
    </lineage>
</organism>